<keyword evidence="4 5" id="KW-0472">Membrane</keyword>
<dbReference type="GO" id="GO:0016020">
    <property type="term" value="C:membrane"/>
    <property type="evidence" value="ECO:0007669"/>
    <property type="project" value="UniProtKB-SubCell"/>
</dbReference>
<dbReference type="AlphaFoldDB" id="A0A194W6C3"/>
<keyword evidence="2 5" id="KW-0812">Transmembrane</keyword>
<dbReference type="OrthoDB" id="434972at2759"/>
<dbReference type="Pfam" id="PF01040">
    <property type="entry name" value="UbiA"/>
    <property type="match status" value="1"/>
</dbReference>
<evidence type="ECO:0000256" key="5">
    <source>
        <dbReference type="SAM" id="Phobius"/>
    </source>
</evidence>
<feature type="transmembrane region" description="Helical" evidence="5">
    <location>
        <begin position="142"/>
        <end position="162"/>
    </location>
</feature>
<keyword evidence="7" id="KW-1185">Reference proteome</keyword>
<dbReference type="Proteomes" id="UP000078559">
    <property type="component" value="Chromosome 8"/>
</dbReference>
<evidence type="ECO:0000256" key="1">
    <source>
        <dbReference type="ARBA" id="ARBA00004141"/>
    </source>
</evidence>
<dbReference type="PANTHER" id="PTHR42723">
    <property type="entry name" value="CHLOROPHYLL SYNTHASE"/>
    <property type="match status" value="1"/>
</dbReference>
<evidence type="ECO:0000313" key="7">
    <source>
        <dbReference type="Proteomes" id="UP000078559"/>
    </source>
</evidence>
<dbReference type="PANTHER" id="PTHR42723:SF1">
    <property type="entry name" value="CHLOROPHYLL SYNTHASE, CHLOROPLASTIC"/>
    <property type="match status" value="1"/>
</dbReference>
<dbReference type="CDD" id="cd13965">
    <property type="entry name" value="PT_UbiA_3"/>
    <property type="match status" value="1"/>
</dbReference>
<evidence type="ECO:0000256" key="4">
    <source>
        <dbReference type="ARBA" id="ARBA00023136"/>
    </source>
</evidence>
<evidence type="ECO:0000313" key="6">
    <source>
        <dbReference type="EMBL" id="KUI72061.1"/>
    </source>
</evidence>
<organism evidence="6 7">
    <name type="scientific">Cytospora mali</name>
    <name type="common">Apple Valsa canker fungus</name>
    <name type="synonym">Valsa mali</name>
    <dbReference type="NCBI Taxonomy" id="578113"/>
    <lineage>
        <taxon>Eukaryota</taxon>
        <taxon>Fungi</taxon>
        <taxon>Dikarya</taxon>
        <taxon>Ascomycota</taxon>
        <taxon>Pezizomycotina</taxon>
        <taxon>Sordariomycetes</taxon>
        <taxon>Sordariomycetidae</taxon>
        <taxon>Diaporthales</taxon>
        <taxon>Cytosporaceae</taxon>
        <taxon>Cytospora</taxon>
    </lineage>
</organism>
<feature type="transmembrane region" description="Helical" evidence="5">
    <location>
        <begin position="94"/>
        <end position="113"/>
    </location>
</feature>
<dbReference type="EMBL" id="CM003105">
    <property type="protein sequence ID" value="KUI72061.1"/>
    <property type="molecule type" value="Genomic_DNA"/>
</dbReference>
<dbReference type="GO" id="GO:0016765">
    <property type="term" value="F:transferase activity, transferring alkyl or aryl (other than methyl) groups"/>
    <property type="evidence" value="ECO:0007669"/>
    <property type="project" value="InterPro"/>
</dbReference>
<gene>
    <name evidence="6" type="ORF">VM1G_11830</name>
</gene>
<proteinExistence type="predicted"/>
<protein>
    <recommendedName>
        <fullName evidence="8">Digeranylgeranylglyceryl phosphate synthase</fullName>
    </recommendedName>
</protein>
<keyword evidence="3 5" id="KW-1133">Transmembrane helix</keyword>
<evidence type="ECO:0008006" key="8">
    <source>
        <dbReference type="Google" id="ProtNLM"/>
    </source>
</evidence>
<sequence length="265" mass="29337">MKVRGLFSACQSSSTYNIIQFSNEQNACEGQVTGLMPFISSYAHLAAYHIKTLWLFTFSDLKTIVIPSTIFGITNALAAPVYRIRPTLESSDMIWRVPVVFLWVWFNLIPFAINNQRTPLAIAEDSANKPWRPLPRGRLTPAHAKILMVCFYIAVPIVSVAVNGGLRQGICLVFLGTWYNNFGGADHHPVLRNTINALGYSCFTSGAMEVALAAPLPLSTTGPFSRWFAILAGIILTTVHTQDMYDQEGDAIRNRRTMPLVVGDV</sequence>
<reference evidence="6" key="1">
    <citation type="submission" date="2014-12" db="EMBL/GenBank/DDBJ databases">
        <title>Genome Sequence of Valsa Canker Pathogens Uncovers a Specific Adaption of Colonization on Woody Bark.</title>
        <authorList>
            <person name="Yin Z."/>
            <person name="Liu H."/>
            <person name="Gao X."/>
            <person name="Li Z."/>
            <person name="Song N."/>
            <person name="Ke X."/>
            <person name="Dai Q."/>
            <person name="Wu Y."/>
            <person name="Sun Y."/>
            <person name="Xu J.-R."/>
            <person name="Kang Z.K."/>
            <person name="Wang L."/>
            <person name="Huang L."/>
        </authorList>
    </citation>
    <scope>NUCLEOTIDE SEQUENCE [LARGE SCALE GENOMIC DNA]</scope>
    <source>
        <strain evidence="6">03-8</strain>
    </source>
</reference>
<name>A0A194W6C3_CYTMA</name>
<dbReference type="InterPro" id="IPR050475">
    <property type="entry name" value="Prenyltransferase_related"/>
</dbReference>
<evidence type="ECO:0000256" key="3">
    <source>
        <dbReference type="ARBA" id="ARBA00022989"/>
    </source>
</evidence>
<dbReference type="InterPro" id="IPR000537">
    <property type="entry name" value="UbiA_prenyltransferase"/>
</dbReference>
<accession>A0A194W6C3</accession>
<comment type="subcellular location">
    <subcellularLocation>
        <location evidence="1">Membrane</location>
        <topology evidence="1">Multi-pass membrane protein</topology>
    </subcellularLocation>
</comment>
<evidence type="ECO:0000256" key="2">
    <source>
        <dbReference type="ARBA" id="ARBA00022692"/>
    </source>
</evidence>